<evidence type="ECO:0000313" key="4">
    <source>
        <dbReference type="EMBL" id="OAY73628.1"/>
    </source>
</evidence>
<dbReference type="PANTHER" id="PTHR47926">
    <property type="entry name" value="PENTATRICOPEPTIDE REPEAT-CONTAINING PROTEIN"/>
    <property type="match status" value="1"/>
</dbReference>
<dbReference type="PROSITE" id="PS51375">
    <property type="entry name" value="PPR"/>
    <property type="match status" value="4"/>
</dbReference>
<feature type="repeat" description="PPR" evidence="3">
    <location>
        <begin position="154"/>
        <end position="188"/>
    </location>
</feature>
<proteinExistence type="predicted"/>
<keyword evidence="2" id="KW-0809">Transit peptide</keyword>
<feature type="repeat" description="PPR" evidence="3">
    <location>
        <begin position="120"/>
        <end position="150"/>
    </location>
</feature>
<reference evidence="4 5" key="1">
    <citation type="journal article" date="2016" name="DNA Res.">
        <title>The draft genome of MD-2 pineapple using hybrid error correction of long reads.</title>
        <authorList>
            <person name="Redwan R.M."/>
            <person name="Saidin A."/>
            <person name="Kumar S.V."/>
        </authorList>
    </citation>
    <scope>NUCLEOTIDE SEQUENCE [LARGE SCALE GENOMIC DNA]</scope>
    <source>
        <strain evidence="5">cv. MD2</strain>
        <tissue evidence="4">Leaf</tissue>
    </source>
</reference>
<gene>
    <name evidence="4" type="ORF">ACMD2_21426</name>
</gene>
<dbReference type="Pfam" id="PF01535">
    <property type="entry name" value="PPR"/>
    <property type="match status" value="8"/>
</dbReference>
<evidence type="ECO:0000313" key="5">
    <source>
        <dbReference type="Proteomes" id="UP000092600"/>
    </source>
</evidence>
<dbReference type="InterPro" id="IPR011990">
    <property type="entry name" value="TPR-like_helical_dom_sf"/>
</dbReference>
<dbReference type="Pfam" id="PF20431">
    <property type="entry name" value="E_motif"/>
    <property type="match status" value="1"/>
</dbReference>
<organism evidence="4 5">
    <name type="scientific">Ananas comosus</name>
    <name type="common">Pineapple</name>
    <name type="synonym">Ananas ananas</name>
    <dbReference type="NCBI Taxonomy" id="4615"/>
    <lineage>
        <taxon>Eukaryota</taxon>
        <taxon>Viridiplantae</taxon>
        <taxon>Streptophyta</taxon>
        <taxon>Embryophyta</taxon>
        <taxon>Tracheophyta</taxon>
        <taxon>Spermatophyta</taxon>
        <taxon>Magnoliopsida</taxon>
        <taxon>Liliopsida</taxon>
        <taxon>Poales</taxon>
        <taxon>Bromeliaceae</taxon>
        <taxon>Bromelioideae</taxon>
        <taxon>Ananas</taxon>
    </lineage>
</organism>
<dbReference type="Proteomes" id="UP000092600">
    <property type="component" value="Unassembled WGS sequence"/>
</dbReference>
<sequence length="581" mass="63990">VHAHVVVAGAHSHSSFVAAKLVRASAELGLLPHARAVASAVRHPNAFVWTALIRAHAQSDSPHSCREALLLYTRMLRGPQTCRPLAFTLSAVLKALARLTALNEGAQIHSHVFKFGFHVDPRVLTALLGFYAKCGRIVDARKLFDEMAERGVGDVQVWNTMVAGYAADGDVDSASSLFERMPERNTITWVEMIGGYAALGKMDATRRLFEMCKENGEADRVVCTAMISNYAKCGDVAAARTVFDEMNERDVASWNAMISAYSNAGSAGEALDLFKLMLSGHGGGKVEPNHSTIATVVSVCAQFGSPNLANWIQGYVDRCGSRLLNNHTVAALIDLHSKCGDLERAYDLFSKWKHKDLICYSSMIAGFGIHGCGMDAIKVFDSLLKSGLRPDSICFVSVLTACSHAGMLAEGRRYFQIMKDEYCIAPNVEHYMCFADLLGRAGCIDEAYRLITNEMPLGVRPNAGVWGALLSACRTYSNVEVAEEAARHLMELEPENAGNYVLLSNIYAKAWRWDEAARVRARMRGRGMRKPPGWSWAEVGGGEARKFLTEEVYDGRVEMMLQLLDWELRDQGYVPTIEKFE</sequence>
<dbReference type="Gene3D" id="1.25.40.10">
    <property type="entry name" value="Tetratricopeptide repeat domain"/>
    <property type="match status" value="3"/>
</dbReference>
<comment type="caution">
    <text evidence="4">The sequence shown here is derived from an EMBL/GenBank/DDBJ whole genome shotgun (WGS) entry which is preliminary data.</text>
</comment>
<dbReference type="PANTHER" id="PTHR47926:SF457">
    <property type="entry name" value="PENTACOTRIPEPTIDE-REPEAT REGION OF PRORP DOMAIN-CONTAINING PROTEIN"/>
    <property type="match status" value="1"/>
</dbReference>
<accession>A0A199V9C6</accession>
<dbReference type="NCBIfam" id="TIGR00756">
    <property type="entry name" value="PPR"/>
    <property type="match status" value="5"/>
</dbReference>
<dbReference type="InterPro" id="IPR046960">
    <property type="entry name" value="PPR_At4g14850-like_plant"/>
</dbReference>
<dbReference type="EMBL" id="LSRQ01002646">
    <property type="protein sequence ID" value="OAY73628.1"/>
    <property type="molecule type" value="Genomic_DNA"/>
</dbReference>
<name>A0A199V9C6_ANACO</name>
<evidence type="ECO:0000256" key="2">
    <source>
        <dbReference type="ARBA" id="ARBA00022946"/>
    </source>
</evidence>
<keyword evidence="1" id="KW-0677">Repeat</keyword>
<dbReference type="AlphaFoldDB" id="A0A199V9C6"/>
<dbReference type="FunFam" id="1.25.40.10:FF:000381">
    <property type="entry name" value="Pentatricopeptide repeat-containing protein"/>
    <property type="match status" value="1"/>
</dbReference>
<dbReference type="InterPro" id="IPR002885">
    <property type="entry name" value="PPR_rpt"/>
</dbReference>
<evidence type="ECO:0000256" key="1">
    <source>
        <dbReference type="ARBA" id="ARBA00022737"/>
    </source>
</evidence>
<evidence type="ECO:0000256" key="3">
    <source>
        <dbReference type="PROSITE-ProRule" id="PRU00708"/>
    </source>
</evidence>
<dbReference type="FunFam" id="1.25.40.10:FF:000090">
    <property type="entry name" value="Pentatricopeptide repeat-containing protein, chloroplastic"/>
    <property type="match status" value="1"/>
</dbReference>
<dbReference type="SUPFAM" id="SSF48452">
    <property type="entry name" value="TPR-like"/>
    <property type="match status" value="1"/>
</dbReference>
<feature type="repeat" description="PPR" evidence="3">
    <location>
        <begin position="219"/>
        <end position="253"/>
    </location>
</feature>
<dbReference type="GO" id="GO:0009451">
    <property type="term" value="P:RNA modification"/>
    <property type="evidence" value="ECO:0007669"/>
    <property type="project" value="InterPro"/>
</dbReference>
<feature type="repeat" description="PPR" evidence="3">
    <location>
        <begin position="356"/>
        <end position="390"/>
    </location>
</feature>
<feature type="non-terminal residue" evidence="4">
    <location>
        <position position="1"/>
    </location>
</feature>
<protein>
    <submittedName>
        <fullName evidence="4">Pentatricopeptide repeat-containing protein, chloroplastic</fullName>
    </submittedName>
</protein>
<dbReference type="GO" id="GO:0003723">
    <property type="term" value="F:RNA binding"/>
    <property type="evidence" value="ECO:0007669"/>
    <property type="project" value="InterPro"/>
</dbReference>
<dbReference type="InterPro" id="IPR046848">
    <property type="entry name" value="E_motif"/>
</dbReference>